<feature type="domain" description="CinA C-terminal" evidence="1">
    <location>
        <begin position="12"/>
        <end position="169"/>
    </location>
</feature>
<dbReference type="RefSeq" id="WP_145200176.1">
    <property type="nucleotide sequence ID" value="NZ_CP036267.1"/>
</dbReference>
<dbReference type="KEGG" id="tpol:Mal48_28710"/>
<gene>
    <name evidence="2" type="primary">pncC</name>
    <name evidence="2" type="ORF">Mal48_28710</name>
</gene>
<dbReference type="AlphaFoldDB" id="A0A517QPU1"/>
<evidence type="ECO:0000313" key="2">
    <source>
        <dbReference type="EMBL" id="QDT33617.1"/>
    </source>
</evidence>
<dbReference type="Gene3D" id="3.90.950.20">
    <property type="entry name" value="CinA-like"/>
    <property type="match status" value="1"/>
</dbReference>
<dbReference type="OrthoDB" id="281405at2"/>
<dbReference type="EMBL" id="CP036267">
    <property type="protein sequence ID" value="QDT33617.1"/>
    <property type="molecule type" value="Genomic_DNA"/>
</dbReference>
<evidence type="ECO:0000313" key="3">
    <source>
        <dbReference type="Proteomes" id="UP000315724"/>
    </source>
</evidence>
<dbReference type="NCBIfam" id="TIGR00199">
    <property type="entry name" value="PncC_domain"/>
    <property type="match status" value="1"/>
</dbReference>
<dbReference type="Pfam" id="PF02464">
    <property type="entry name" value="CinA"/>
    <property type="match status" value="1"/>
</dbReference>
<proteinExistence type="predicted"/>
<organism evidence="2 3">
    <name type="scientific">Thalassoglobus polymorphus</name>
    <dbReference type="NCBI Taxonomy" id="2527994"/>
    <lineage>
        <taxon>Bacteria</taxon>
        <taxon>Pseudomonadati</taxon>
        <taxon>Planctomycetota</taxon>
        <taxon>Planctomycetia</taxon>
        <taxon>Planctomycetales</taxon>
        <taxon>Planctomycetaceae</taxon>
        <taxon>Thalassoglobus</taxon>
    </lineage>
</organism>
<accession>A0A517QPU1</accession>
<dbReference type="Proteomes" id="UP000315724">
    <property type="component" value="Chromosome"/>
</dbReference>
<dbReference type="InterPro" id="IPR008136">
    <property type="entry name" value="CinA_C"/>
</dbReference>
<keyword evidence="2" id="KW-0378">Hydrolase</keyword>
<dbReference type="SUPFAM" id="SSF142433">
    <property type="entry name" value="CinA-like"/>
    <property type="match status" value="1"/>
</dbReference>
<dbReference type="GO" id="GO:0019159">
    <property type="term" value="F:nicotinamide-nucleotide amidase activity"/>
    <property type="evidence" value="ECO:0007669"/>
    <property type="project" value="UniProtKB-EC"/>
</dbReference>
<protein>
    <submittedName>
        <fullName evidence="2">Nicotinamide-nucleotide amidohydrolase PncC</fullName>
        <ecNumber evidence="2">3.5.1.42</ecNumber>
    </submittedName>
</protein>
<dbReference type="EC" id="3.5.1.42" evidence="2"/>
<dbReference type="InterPro" id="IPR036653">
    <property type="entry name" value="CinA-like_C"/>
</dbReference>
<keyword evidence="3" id="KW-1185">Reference proteome</keyword>
<reference evidence="2 3" key="1">
    <citation type="submission" date="2019-02" db="EMBL/GenBank/DDBJ databases">
        <title>Deep-cultivation of Planctomycetes and their phenomic and genomic characterization uncovers novel biology.</title>
        <authorList>
            <person name="Wiegand S."/>
            <person name="Jogler M."/>
            <person name="Boedeker C."/>
            <person name="Pinto D."/>
            <person name="Vollmers J."/>
            <person name="Rivas-Marin E."/>
            <person name="Kohn T."/>
            <person name="Peeters S.H."/>
            <person name="Heuer A."/>
            <person name="Rast P."/>
            <person name="Oberbeckmann S."/>
            <person name="Bunk B."/>
            <person name="Jeske O."/>
            <person name="Meyerdierks A."/>
            <person name="Storesund J.E."/>
            <person name="Kallscheuer N."/>
            <person name="Luecker S."/>
            <person name="Lage O.M."/>
            <person name="Pohl T."/>
            <person name="Merkel B.J."/>
            <person name="Hornburger P."/>
            <person name="Mueller R.-W."/>
            <person name="Bruemmer F."/>
            <person name="Labrenz M."/>
            <person name="Spormann A.M."/>
            <person name="Op den Camp H."/>
            <person name="Overmann J."/>
            <person name="Amann R."/>
            <person name="Jetten M.S.M."/>
            <person name="Mascher T."/>
            <person name="Medema M.H."/>
            <person name="Devos D.P."/>
            <person name="Kaster A.-K."/>
            <person name="Ovreas L."/>
            <person name="Rohde M."/>
            <person name="Galperin M.Y."/>
            <person name="Jogler C."/>
        </authorList>
    </citation>
    <scope>NUCLEOTIDE SEQUENCE [LARGE SCALE GENOMIC DNA]</scope>
    <source>
        <strain evidence="2 3">Mal48</strain>
    </source>
</reference>
<sequence>MSEQPSLEDELQKTAEMFVSALRNRSVRIVFAESCTAGLLAATLSKIPGVSSSLCGSFVTYRNDSKSSWLGVSDEDLAAPEVGPVSETVARQMAQGALYKTPEADLAVSVTGHLGPDAPSQWDGIAFSGIATRSADSTSVTKFELRSQPEAGLSLRQTRQFDAALQVMRNALTHNSLCPGQAADC</sequence>
<evidence type="ECO:0000259" key="1">
    <source>
        <dbReference type="Pfam" id="PF02464"/>
    </source>
</evidence>
<name>A0A517QPU1_9PLAN</name>